<keyword evidence="6" id="KW-1185">Reference proteome</keyword>
<dbReference type="GO" id="GO:0008033">
    <property type="term" value="P:tRNA processing"/>
    <property type="evidence" value="ECO:0007669"/>
    <property type="project" value="UniProtKB-KW"/>
</dbReference>
<keyword evidence="1" id="KW-0819">tRNA processing</keyword>
<dbReference type="EMBL" id="BMAV01007181">
    <property type="protein sequence ID" value="GFY49826.1"/>
    <property type="molecule type" value="Genomic_DNA"/>
</dbReference>
<accession>A0A8X6XDI6</accession>
<evidence type="ECO:0000256" key="1">
    <source>
        <dbReference type="ARBA" id="ARBA00022694"/>
    </source>
</evidence>
<comment type="caution">
    <text evidence="5">The sequence shown here is derived from an EMBL/GenBank/DDBJ whole genome shotgun (WGS) entry which is preliminary data.</text>
</comment>
<gene>
    <name evidence="5" type="primary">AVEN_23716_1</name>
    <name evidence="5" type="ORF">TNIN_169951</name>
</gene>
<evidence type="ECO:0000256" key="4">
    <source>
        <dbReference type="ARBA" id="ARBA00038402"/>
    </source>
</evidence>
<protein>
    <submittedName>
        <fullName evidence="5">Uncharacterized protein</fullName>
    </submittedName>
</protein>
<dbReference type="OrthoDB" id="128536at2759"/>
<dbReference type="GO" id="GO:0046872">
    <property type="term" value="F:metal ion binding"/>
    <property type="evidence" value="ECO:0007669"/>
    <property type="project" value="UniProtKB-KW"/>
</dbReference>
<dbReference type="Pfam" id="PF04032">
    <property type="entry name" value="Rpr2"/>
    <property type="match status" value="1"/>
</dbReference>
<dbReference type="AlphaFoldDB" id="A0A8X6XDI6"/>
<proteinExistence type="inferred from homology"/>
<dbReference type="PANTHER" id="PTHR14742:SF0">
    <property type="entry name" value="RIBONUCLEASE P PROTEIN SUBUNIT P21"/>
    <property type="match status" value="1"/>
</dbReference>
<dbReference type="InterPro" id="IPR007175">
    <property type="entry name" value="Rpr2/Snm1/Rpp21"/>
</dbReference>
<keyword evidence="2" id="KW-0479">Metal-binding</keyword>
<name>A0A8X6XDI6_9ARAC</name>
<dbReference type="GO" id="GO:0005655">
    <property type="term" value="C:nucleolar ribonuclease P complex"/>
    <property type="evidence" value="ECO:0007669"/>
    <property type="project" value="TreeGrafter"/>
</dbReference>
<sequence length="140" mass="16196">MGKNKKGEDNCERICFLFEAAYTLMMSCPSNIGLICNYGHMIKMLAMRTQTKLGPYIKRQICKRCHLILRPGITSKVKLKSKSTKHIEVTCCFCGTKKRFHSNPNHQLFYDKPLPQEPNISQMLRDAKQHRVTVPEYEGM</sequence>
<organism evidence="5 6">
    <name type="scientific">Trichonephila inaurata madagascariensis</name>
    <dbReference type="NCBI Taxonomy" id="2747483"/>
    <lineage>
        <taxon>Eukaryota</taxon>
        <taxon>Metazoa</taxon>
        <taxon>Ecdysozoa</taxon>
        <taxon>Arthropoda</taxon>
        <taxon>Chelicerata</taxon>
        <taxon>Arachnida</taxon>
        <taxon>Araneae</taxon>
        <taxon>Araneomorphae</taxon>
        <taxon>Entelegynae</taxon>
        <taxon>Araneoidea</taxon>
        <taxon>Nephilidae</taxon>
        <taxon>Trichonephila</taxon>
        <taxon>Trichonephila inaurata</taxon>
    </lineage>
</organism>
<comment type="similarity">
    <text evidence="4">Belongs to the eukaryotic/archaeal RNase P protein component 4 family.</text>
</comment>
<evidence type="ECO:0000256" key="3">
    <source>
        <dbReference type="ARBA" id="ARBA00022833"/>
    </source>
</evidence>
<evidence type="ECO:0000313" key="5">
    <source>
        <dbReference type="EMBL" id="GFY49826.1"/>
    </source>
</evidence>
<reference evidence="5" key="1">
    <citation type="submission" date="2020-08" db="EMBL/GenBank/DDBJ databases">
        <title>Multicomponent nature underlies the extraordinary mechanical properties of spider dragline silk.</title>
        <authorList>
            <person name="Kono N."/>
            <person name="Nakamura H."/>
            <person name="Mori M."/>
            <person name="Yoshida Y."/>
            <person name="Ohtoshi R."/>
            <person name="Malay A.D."/>
            <person name="Moran D.A.P."/>
            <person name="Tomita M."/>
            <person name="Numata K."/>
            <person name="Arakawa K."/>
        </authorList>
    </citation>
    <scope>NUCLEOTIDE SEQUENCE</scope>
</reference>
<evidence type="ECO:0000256" key="2">
    <source>
        <dbReference type="ARBA" id="ARBA00022723"/>
    </source>
</evidence>
<dbReference type="Gene3D" id="6.20.50.20">
    <property type="match status" value="1"/>
</dbReference>
<evidence type="ECO:0000313" key="6">
    <source>
        <dbReference type="Proteomes" id="UP000886998"/>
    </source>
</evidence>
<dbReference type="Proteomes" id="UP000886998">
    <property type="component" value="Unassembled WGS sequence"/>
</dbReference>
<dbReference type="PANTHER" id="PTHR14742">
    <property type="entry name" value="RIBONUCLEASE P SUBUNIT P21"/>
    <property type="match status" value="1"/>
</dbReference>
<keyword evidence="3" id="KW-0862">Zinc</keyword>